<dbReference type="EMBL" id="JAHYXK010000006">
    <property type="protein sequence ID" value="MBW7467171.1"/>
    <property type="molecule type" value="Genomic_DNA"/>
</dbReference>
<evidence type="ECO:0000256" key="3">
    <source>
        <dbReference type="ARBA" id="ARBA00012071"/>
    </source>
</evidence>
<keyword evidence="5 13" id="KW-0444">Lipid biosynthesis</keyword>
<evidence type="ECO:0000256" key="10">
    <source>
        <dbReference type="ARBA" id="ARBA00022840"/>
    </source>
</evidence>
<comment type="function">
    <text evidence="1 13">Transfers the gamma-phosphate of ATP to the 4'-position of a tetraacyldisaccharide 1-phosphate intermediate (termed DS-1-P) to form tetraacyldisaccharide 1,4'-bis-phosphate (lipid IVA).</text>
</comment>
<evidence type="ECO:0000256" key="2">
    <source>
        <dbReference type="ARBA" id="ARBA00004870"/>
    </source>
</evidence>
<keyword evidence="10 13" id="KW-0067">ATP-binding</keyword>
<dbReference type="PANTHER" id="PTHR42724:SF1">
    <property type="entry name" value="TETRAACYLDISACCHARIDE 4'-KINASE, MITOCHONDRIAL-RELATED"/>
    <property type="match status" value="1"/>
</dbReference>
<dbReference type="RefSeq" id="WP_219877060.1">
    <property type="nucleotide sequence ID" value="NZ_JAHYXK010000006.1"/>
</dbReference>
<dbReference type="InterPro" id="IPR003758">
    <property type="entry name" value="LpxK"/>
</dbReference>
<protein>
    <recommendedName>
        <fullName evidence="4 13">Tetraacyldisaccharide 4'-kinase</fullName>
        <ecNumber evidence="3 13">2.7.1.130</ecNumber>
    </recommendedName>
    <alternativeName>
        <fullName evidence="12 13">Lipid A 4'-kinase</fullName>
    </alternativeName>
</protein>
<evidence type="ECO:0000256" key="11">
    <source>
        <dbReference type="ARBA" id="ARBA00023098"/>
    </source>
</evidence>
<organism evidence="14 15">
    <name type="scientific">Pontibacter aydingkolensis</name>
    <dbReference type="NCBI Taxonomy" id="1911536"/>
    <lineage>
        <taxon>Bacteria</taxon>
        <taxon>Pseudomonadati</taxon>
        <taxon>Bacteroidota</taxon>
        <taxon>Cytophagia</taxon>
        <taxon>Cytophagales</taxon>
        <taxon>Hymenobacteraceae</taxon>
        <taxon>Pontibacter</taxon>
    </lineage>
</organism>
<evidence type="ECO:0000256" key="5">
    <source>
        <dbReference type="ARBA" id="ARBA00022516"/>
    </source>
</evidence>
<evidence type="ECO:0000313" key="14">
    <source>
        <dbReference type="EMBL" id="MBW7467171.1"/>
    </source>
</evidence>
<comment type="pathway">
    <text evidence="2 13">Glycolipid biosynthesis; lipid IV(A) biosynthesis; lipid IV(A) from (3R)-3-hydroxytetradecanoyl-[acyl-carrier-protein] and UDP-N-acetyl-alpha-D-glucosamine: step 6/6.</text>
</comment>
<evidence type="ECO:0000256" key="1">
    <source>
        <dbReference type="ARBA" id="ARBA00002274"/>
    </source>
</evidence>
<reference evidence="14 15" key="1">
    <citation type="journal article" date="2016" name="Int. J. Syst. Evol. Microbiol.">
        <title>Pontibacter aydingkolensis sp. nov., isolated from soil of a salt lake.</title>
        <authorList>
            <person name="Osman G."/>
            <person name="Zhang T."/>
            <person name="Lou K."/>
            <person name="Gao Y."/>
            <person name="Chang W."/>
            <person name="Lin Q."/>
            <person name="Yang H.M."/>
            <person name="Huo X.D."/>
            <person name="Wang N."/>
        </authorList>
    </citation>
    <scope>NUCLEOTIDE SEQUENCE [LARGE SCALE GENOMIC DNA]</scope>
    <source>
        <strain evidence="14 15">KACC 19255</strain>
    </source>
</reference>
<dbReference type="Proteomes" id="UP000813018">
    <property type="component" value="Unassembled WGS sequence"/>
</dbReference>
<dbReference type="PANTHER" id="PTHR42724">
    <property type="entry name" value="TETRAACYLDISACCHARIDE 4'-KINASE"/>
    <property type="match status" value="1"/>
</dbReference>
<gene>
    <name evidence="13 14" type="primary">lpxK</name>
    <name evidence="14" type="ORF">K0O23_08825</name>
</gene>
<keyword evidence="9 13" id="KW-0418">Kinase</keyword>
<keyword evidence="8 13" id="KW-0547">Nucleotide-binding</keyword>
<accession>A0ABS7CTI3</accession>
<dbReference type="Pfam" id="PF02606">
    <property type="entry name" value="LpxK"/>
    <property type="match status" value="1"/>
</dbReference>
<proteinExistence type="inferred from homology"/>
<dbReference type="EC" id="2.7.1.130" evidence="3 13"/>
<name>A0ABS7CTI3_9BACT</name>
<evidence type="ECO:0000256" key="13">
    <source>
        <dbReference type="HAMAP-Rule" id="MF_00409"/>
    </source>
</evidence>
<dbReference type="GO" id="GO:0009029">
    <property type="term" value="F:lipid-A 4'-kinase activity"/>
    <property type="evidence" value="ECO:0007669"/>
    <property type="project" value="UniProtKB-EC"/>
</dbReference>
<comment type="catalytic activity">
    <reaction evidence="13">
        <text>a lipid A disaccharide + ATP = a lipid IVA + ADP + H(+)</text>
        <dbReference type="Rhea" id="RHEA:67840"/>
        <dbReference type="ChEBI" id="CHEBI:15378"/>
        <dbReference type="ChEBI" id="CHEBI:30616"/>
        <dbReference type="ChEBI" id="CHEBI:176343"/>
        <dbReference type="ChEBI" id="CHEBI:176425"/>
        <dbReference type="ChEBI" id="CHEBI:456216"/>
        <dbReference type="EC" id="2.7.1.130"/>
    </reaction>
</comment>
<comment type="caution">
    <text evidence="14">The sequence shown here is derived from an EMBL/GenBank/DDBJ whole genome shotgun (WGS) entry which is preliminary data.</text>
</comment>
<evidence type="ECO:0000256" key="8">
    <source>
        <dbReference type="ARBA" id="ARBA00022741"/>
    </source>
</evidence>
<dbReference type="SUPFAM" id="SSF52540">
    <property type="entry name" value="P-loop containing nucleoside triphosphate hydrolases"/>
    <property type="match status" value="1"/>
</dbReference>
<dbReference type="NCBIfam" id="TIGR00682">
    <property type="entry name" value="lpxK"/>
    <property type="match status" value="1"/>
</dbReference>
<keyword evidence="11 13" id="KW-0443">Lipid metabolism</keyword>
<evidence type="ECO:0000256" key="7">
    <source>
        <dbReference type="ARBA" id="ARBA00022679"/>
    </source>
</evidence>
<feature type="binding site" evidence="13">
    <location>
        <begin position="48"/>
        <end position="55"/>
    </location>
    <ligand>
        <name>ATP</name>
        <dbReference type="ChEBI" id="CHEBI:30616"/>
    </ligand>
</feature>
<evidence type="ECO:0000256" key="12">
    <source>
        <dbReference type="ARBA" id="ARBA00029757"/>
    </source>
</evidence>
<dbReference type="HAMAP" id="MF_00409">
    <property type="entry name" value="LpxK"/>
    <property type="match status" value="1"/>
</dbReference>
<evidence type="ECO:0000256" key="9">
    <source>
        <dbReference type="ARBA" id="ARBA00022777"/>
    </source>
</evidence>
<keyword evidence="15" id="KW-1185">Reference proteome</keyword>
<keyword evidence="7 13" id="KW-0808">Transferase</keyword>
<dbReference type="InterPro" id="IPR027417">
    <property type="entry name" value="P-loop_NTPase"/>
</dbReference>
<dbReference type="PROSITE" id="PS51257">
    <property type="entry name" value="PROKAR_LIPOPROTEIN"/>
    <property type="match status" value="1"/>
</dbReference>
<evidence type="ECO:0000256" key="4">
    <source>
        <dbReference type="ARBA" id="ARBA00016436"/>
    </source>
</evidence>
<sequence length="353" mass="39615">MAKYLKLLLWPFSLLYGAVTGCRNFLYKQGILKSTGFDFPVIAVGNLTVGGTGKTPHVEYLIRLLKEYKLATLSRGYKRKSKGFILADTASTAVELGDEPYQYHRDFPEVAVAVSEKRVEGVQKLKQLVPDVEVVILDDAMQHRAIKPSLMIMLTDYGRPFFRDFILPAGLLRESRQGAQRADLVVVSKCPPDLSASEMVTYTSQIRKYTSAGTPVYFSAFKYGTPVSIGNTRTIAENILPLTGIANPAPLQEYLQQQGYNIVKAYTFPDHHTYTLKDIVEVKREFEKYKDQNISIITTSKDAVKLTDGRLARLTKELPIFYLPIEVSFLKDAAIFDLAVAEHLKCMPAIDKI</sequence>
<comment type="similarity">
    <text evidence="13">Belongs to the LpxK family.</text>
</comment>
<evidence type="ECO:0000313" key="15">
    <source>
        <dbReference type="Proteomes" id="UP000813018"/>
    </source>
</evidence>
<evidence type="ECO:0000256" key="6">
    <source>
        <dbReference type="ARBA" id="ARBA00022556"/>
    </source>
</evidence>
<keyword evidence="6 13" id="KW-0441">Lipid A biosynthesis</keyword>